<name>A0AA36GD38_9BILA</name>
<proteinExistence type="predicted"/>
<evidence type="ECO:0000313" key="1">
    <source>
        <dbReference type="EMBL" id="CAJ0586670.1"/>
    </source>
</evidence>
<dbReference type="AlphaFoldDB" id="A0AA36GD38"/>
<reference evidence="1" key="1">
    <citation type="submission" date="2023-06" db="EMBL/GenBank/DDBJ databases">
        <authorList>
            <person name="Delattre M."/>
        </authorList>
    </citation>
    <scope>NUCLEOTIDE SEQUENCE</scope>
    <source>
        <strain evidence="1">AF72</strain>
    </source>
</reference>
<accession>A0AA36GD38</accession>
<comment type="caution">
    <text evidence="1">The sequence shown here is derived from an EMBL/GenBank/DDBJ whole genome shotgun (WGS) entry which is preliminary data.</text>
</comment>
<feature type="non-terminal residue" evidence="1">
    <location>
        <position position="233"/>
    </location>
</feature>
<dbReference type="Proteomes" id="UP001177023">
    <property type="component" value="Unassembled WGS sequence"/>
</dbReference>
<gene>
    <name evidence="1" type="ORF">MSPICULIGERA_LOCUS24661</name>
</gene>
<protein>
    <submittedName>
        <fullName evidence="1">Uncharacterized protein</fullName>
    </submittedName>
</protein>
<dbReference type="EMBL" id="CATQJA010002709">
    <property type="protein sequence ID" value="CAJ0586670.1"/>
    <property type="molecule type" value="Genomic_DNA"/>
</dbReference>
<evidence type="ECO:0000313" key="2">
    <source>
        <dbReference type="Proteomes" id="UP001177023"/>
    </source>
</evidence>
<keyword evidence="2" id="KW-1185">Reference proteome</keyword>
<sequence>MEAEIDFHEHHPEPNGICNGSLLPSCSKDGLHESDDDEEVSQVFSKGHYVIPSKSQVLYYLSSSTTFRIVRSGHDLQVTDRCGFPLLDVWPERACCTELWLVESYGSQVMLVADRSLGWSPFRRQTNGLQTATDWNGDTIGHLLPGNPFLIQNANRTTIARCVTVENGEQGAPVEWACLLEATGREAARLDASGQLTFTCEVGFQLKLLIVTALTRTRATRQPQPFCWPFWYR</sequence>
<organism evidence="1 2">
    <name type="scientific">Mesorhabditis spiculigera</name>
    <dbReference type="NCBI Taxonomy" id="96644"/>
    <lineage>
        <taxon>Eukaryota</taxon>
        <taxon>Metazoa</taxon>
        <taxon>Ecdysozoa</taxon>
        <taxon>Nematoda</taxon>
        <taxon>Chromadorea</taxon>
        <taxon>Rhabditida</taxon>
        <taxon>Rhabditina</taxon>
        <taxon>Rhabditomorpha</taxon>
        <taxon>Rhabditoidea</taxon>
        <taxon>Rhabditidae</taxon>
        <taxon>Mesorhabditinae</taxon>
        <taxon>Mesorhabditis</taxon>
    </lineage>
</organism>